<evidence type="ECO:0000256" key="1">
    <source>
        <dbReference type="SAM" id="MobiDB-lite"/>
    </source>
</evidence>
<name>A0ABR1RYI4_9PEZI</name>
<feature type="transmembrane region" description="Helical" evidence="2">
    <location>
        <begin position="483"/>
        <end position="506"/>
    </location>
</feature>
<reference evidence="3 4" key="1">
    <citation type="submission" date="2023-01" db="EMBL/GenBank/DDBJ databases">
        <title>Analysis of 21 Apiospora genomes using comparative genomics revels a genus with tremendous synthesis potential of carbohydrate active enzymes and secondary metabolites.</title>
        <authorList>
            <person name="Sorensen T."/>
        </authorList>
    </citation>
    <scope>NUCLEOTIDE SEQUENCE [LARGE SCALE GENOMIC DNA]</scope>
    <source>
        <strain evidence="3 4">CBS 20057</strain>
    </source>
</reference>
<comment type="caution">
    <text evidence="3">The sequence shown here is derived from an EMBL/GenBank/DDBJ whole genome shotgun (WGS) entry which is preliminary data.</text>
</comment>
<keyword evidence="4" id="KW-1185">Reference proteome</keyword>
<dbReference type="EMBL" id="JAQQWI010000009">
    <property type="protein sequence ID" value="KAK8022975.1"/>
    <property type="molecule type" value="Genomic_DNA"/>
</dbReference>
<evidence type="ECO:0000256" key="2">
    <source>
        <dbReference type="SAM" id="Phobius"/>
    </source>
</evidence>
<feature type="region of interest" description="Disordered" evidence="1">
    <location>
        <begin position="1"/>
        <end position="47"/>
    </location>
</feature>
<dbReference type="Proteomes" id="UP001396898">
    <property type="component" value="Unassembled WGS sequence"/>
</dbReference>
<evidence type="ECO:0000313" key="3">
    <source>
        <dbReference type="EMBL" id="KAK8022975.1"/>
    </source>
</evidence>
<evidence type="ECO:0000313" key="4">
    <source>
        <dbReference type="Proteomes" id="UP001396898"/>
    </source>
</evidence>
<accession>A0ABR1RYI4</accession>
<feature type="transmembrane region" description="Helical" evidence="2">
    <location>
        <begin position="164"/>
        <end position="183"/>
    </location>
</feature>
<keyword evidence="2" id="KW-0472">Membrane</keyword>
<feature type="transmembrane region" description="Helical" evidence="2">
    <location>
        <begin position="64"/>
        <end position="84"/>
    </location>
</feature>
<feature type="transmembrane region" description="Helical" evidence="2">
    <location>
        <begin position="104"/>
        <end position="125"/>
    </location>
</feature>
<organism evidence="3 4">
    <name type="scientific">Apiospora marii</name>
    <dbReference type="NCBI Taxonomy" id="335849"/>
    <lineage>
        <taxon>Eukaryota</taxon>
        <taxon>Fungi</taxon>
        <taxon>Dikarya</taxon>
        <taxon>Ascomycota</taxon>
        <taxon>Pezizomycotina</taxon>
        <taxon>Sordariomycetes</taxon>
        <taxon>Xylariomycetidae</taxon>
        <taxon>Amphisphaeriales</taxon>
        <taxon>Apiosporaceae</taxon>
        <taxon>Apiospora</taxon>
    </lineage>
</organism>
<proteinExistence type="predicted"/>
<gene>
    <name evidence="3" type="ORF">PG991_006856</name>
</gene>
<keyword evidence="2" id="KW-1133">Transmembrane helix</keyword>
<protein>
    <submittedName>
        <fullName evidence="3">Uncharacterized protein</fullName>
    </submittedName>
</protein>
<keyword evidence="2" id="KW-0812">Transmembrane</keyword>
<sequence>MDRHPTGKENAFSSESGPILEPPPGLRPGRADTDLNSQHSQAFRGHGAERPSTWKVVAKILPRWLMIVAVAAAFYGVLLHYAALDVMTKTQKRVLNGLLTGLSIGLGVAVAASLDGMIGDLRWWILSRRFRSRHKVESILQADSMVSLLKLAWRTRRKTIHSAVLGWGFVLLGAQVTVASIGLCYSTDTAESHALMVPGGTVFVPNLSSIQAGDIVNETTTSLGAQQYMANNYGIISTASKPGDNFSVIPEAKSIVQPGAPATFCEGPVCRYLFKELSFDPAQPEDESLISVTTTRTIEASTTCNSWPVVSGGDGSVKRISVAMGQDGTDITIPTEIGTNATIYMTDTTQTCGDGCSLLSAFEASADAPWYYQCNVTVGQVVNGTRPEHEASTNLRNLMADAIALQGYAASSFAGNAEPQFQTYPSESLFGRAVNGGAEELAKIISRFSIGAMAAFADNNKFIQVEGDAPRRGIVLDITHPGIILFLFLLVIGITLALEIGMAIWANRVVVPPDSPLAIAQVLREMTEIRPRPRGHQLASHPTSDGKSLTDRKGEPLWIYRCIERPEVGMCDLYMEGSVSRHNTNAWNEIEMAETNQSSGEKLVYID</sequence>